<dbReference type="Gene3D" id="3.40.1350.10">
    <property type="match status" value="1"/>
</dbReference>
<dbReference type="Pfam" id="PF01974">
    <property type="entry name" value="tRNA_int_endo"/>
    <property type="match status" value="1"/>
</dbReference>
<dbReference type="GO" id="GO:0003676">
    <property type="term" value="F:nucleic acid binding"/>
    <property type="evidence" value="ECO:0007669"/>
    <property type="project" value="InterPro"/>
</dbReference>
<dbReference type="OrthoDB" id="48041at2759"/>
<gene>
    <name evidence="7" type="ORF">BN9_037830</name>
</gene>
<dbReference type="PANTHER" id="PTHR13070:SF0">
    <property type="entry name" value="TRNA-SPLICING ENDONUCLEASE SUBUNIT SEN34"/>
    <property type="match status" value="1"/>
</dbReference>
<dbReference type="EC" id="4.6.1.16" evidence="2"/>
<evidence type="ECO:0000313" key="8">
    <source>
        <dbReference type="Proteomes" id="UP000053237"/>
    </source>
</evidence>
<evidence type="ECO:0000259" key="6">
    <source>
        <dbReference type="Pfam" id="PF01974"/>
    </source>
</evidence>
<evidence type="ECO:0000256" key="1">
    <source>
        <dbReference type="ARBA" id="ARBA00008078"/>
    </source>
</evidence>
<sequence>MNNVTGIDLSIVLTDKHDIERLQVRHRIVGSPVFQNTVKKSSNACALRLGLEEIVLGITHFFMRLRCRECGCEYGKTNKSCTGSQESTYGSNTNTVSIQTDCRVISICASILEISVERKQQTCIVELLEYTQEQWEAARLRSFVFIDLWEKQYFIAYGSKFGADYITYKENPRCGRPHAVAMVLVMDYEASFDMLHVAAHCRIGRKVQKRVYFASRTPEHTIAYVALQHVLFAPVKR</sequence>
<dbReference type="InterPro" id="IPR036167">
    <property type="entry name" value="tRNA_intron_Endo_cat-like_sf"/>
</dbReference>
<dbReference type="InterPro" id="IPR006677">
    <property type="entry name" value="tRNA_intron_Endonuc_cat-like"/>
</dbReference>
<dbReference type="EMBL" id="CAIX01000042">
    <property type="protein sequence ID" value="CCI42999.1"/>
    <property type="molecule type" value="Genomic_DNA"/>
</dbReference>
<accession>A0A024G8L8</accession>
<dbReference type="InParanoid" id="A0A024G8L8"/>
<evidence type="ECO:0000256" key="3">
    <source>
        <dbReference type="ARBA" id="ARBA00022694"/>
    </source>
</evidence>
<name>A0A024G8L8_9STRA</name>
<dbReference type="CDD" id="cd22363">
    <property type="entry name" value="tRNA-intron_lyase_C"/>
    <property type="match status" value="1"/>
</dbReference>
<keyword evidence="8" id="KW-1185">Reference proteome</keyword>
<evidence type="ECO:0000313" key="7">
    <source>
        <dbReference type="EMBL" id="CCI42999.1"/>
    </source>
</evidence>
<dbReference type="GO" id="GO:0005634">
    <property type="term" value="C:nucleus"/>
    <property type="evidence" value="ECO:0007669"/>
    <property type="project" value="UniProtKB-ARBA"/>
</dbReference>
<keyword evidence="3" id="KW-0819">tRNA processing</keyword>
<keyword evidence="4" id="KW-0456">Lyase</keyword>
<feature type="domain" description="tRNA intron endonuclease catalytic" evidence="6">
    <location>
        <begin position="144"/>
        <end position="224"/>
    </location>
</feature>
<dbReference type="GO" id="GO:0000213">
    <property type="term" value="F:tRNA-intron lyase activity"/>
    <property type="evidence" value="ECO:0007669"/>
    <property type="project" value="UniProtKB-EC"/>
</dbReference>
<dbReference type="GO" id="GO:0000379">
    <property type="term" value="P:tRNA-type intron splice site recognition and cleavage"/>
    <property type="evidence" value="ECO:0007669"/>
    <property type="project" value="TreeGrafter"/>
</dbReference>
<protein>
    <recommendedName>
        <fullName evidence="2">tRNA-intron lyase</fullName>
        <ecNumber evidence="2">4.6.1.16</ecNumber>
    </recommendedName>
</protein>
<comment type="similarity">
    <text evidence="1">Belongs to the tRNA-intron endonuclease family.</text>
</comment>
<evidence type="ECO:0000256" key="5">
    <source>
        <dbReference type="ARBA" id="ARBA00034031"/>
    </source>
</evidence>
<evidence type="ECO:0000256" key="4">
    <source>
        <dbReference type="ARBA" id="ARBA00023239"/>
    </source>
</evidence>
<dbReference type="SUPFAM" id="SSF53032">
    <property type="entry name" value="tRNA-intron endonuclease catalytic domain-like"/>
    <property type="match status" value="1"/>
</dbReference>
<reference evidence="7 8" key="1">
    <citation type="submission" date="2012-05" db="EMBL/GenBank/DDBJ databases">
        <title>Recombination and specialization in a pathogen metapopulation.</title>
        <authorList>
            <person name="Gardiner A."/>
            <person name="Kemen E."/>
            <person name="Schultz-Larsen T."/>
            <person name="MacLean D."/>
            <person name="Van Oosterhout C."/>
            <person name="Jones J.D.G."/>
        </authorList>
    </citation>
    <scope>NUCLEOTIDE SEQUENCE [LARGE SCALE GENOMIC DNA]</scope>
    <source>
        <strain evidence="7 8">Ac Nc2</strain>
    </source>
</reference>
<dbReference type="PANTHER" id="PTHR13070">
    <property type="entry name" value="TRNA-SPLICING ENDONUCLEASE SUBUNIT SEN34-RELATED"/>
    <property type="match status" value="1"/>
</dbReference>
<organism evidence="7 8">
    <name type="scientific">Albugo candida</name>
    <dbReference type="NCBI Taxonomy" id="65357"/>
    <lineage>
        <taxon>Eukaryota</taxon>
        <taxon>Sar</taxon>
        <taxon>Stramenopiles</taxon>
        <taxon>Oomycota</taxon>
        <taxon>Peronosporomycetes</taxon>
        <taxon>Albuginales</taxon>
        <taxon>Albuginaceae</taxon>
        <taxon>Albugo</taxon>
    </lineage>
</organism>
<comment type="catalytic activity">
    <reaction evidence="5">
        <text>pretRNA = a 3'-half-tRNA molecule with a 5'-OH end + a 5'-half-tRNA molecule with a 2',3'-cyclic phosphate end + an intron with a 2',3'-cyclic phosphate and a 5'-hydroxyl terminus.</text>
        <dbReference type="EC" id="4.6.1.16"/>
    </reaction>
</comment>
<proteinExistence type="inferred from homology"/>
<evidence type="ECO:0000256" key="2">
    <source>
        <dbReference type="ARBA" id="ARBA00012573"/>
    </source>
</evidence>
<dbReference type="InterPro" id="IPR011856">
    <property type="entry name" value="tRNA_endonuc-like_dom_sf"/>
</dbReference>
<dbReference type="Proteomes" id="UP000053237">
    <property type="component" value="Unassembled WGS sequence"/>
</dbReference>
<dbReference type="STRING" id="65357.A0A024G8L8"/>
<dbReference type="AlphaFoldDB" id="A0A024G8L8"/>
<comment type="caution">
    <text evidence="7">The sequence shown here is derived from an EMBL/GenBank/DDBJ whole genome shotgun (WGS) entry which is preliminary data.</text>
</comment>